<dbReference type="Proteomes" id="UP001596233">
    <property type="component" value="Unassembled WGS sequence"/>
</dbReference>
<gene>
    <name evidence="2" type="ORF">ACFP56_10210</name>
</gene>
<evidence type="ECO:0000256" key="1">
    <source>
        <dbReference type="SAM" id="Phobius"/>
    </source>
</evidence>
<name>A0ABW1V6F9_9BACL</name>
<keyword evidence="1" id="KW-0812">Transmembrane</keyword>
<organism evidence="2 3">
    <name type="scientific">Paenibacillus septentrionalis</name>
    <dbReference type="NCBI Taxonomy" id="429342"/>
    <lineage>
        <taxon>Bacteria</taxon>
        <taxon>Bacillati</taxon>
        <taxon>Bacillota</taxon>
        <taxon>Bacilli</taxon>
        <taxon>Bacillales</taxon>
        <taxon>Paenibacillaceae</taxon>
        <taxon>Paenibacillus</taxon>
    </lineage>
</organism>
<dbReference type="EMBL" id="JBHSTE010000003">
    <property type="protein sequence ID" value="MFC6332996.1"/>
    <property type="molecule type" value="Genomic_DNA"/>
</dbReference>
<comment type="caution">
    <text evidence="2">The sequence shown here is derived from an EMBL/GenBank/DDBJ whole genome shotgun (WGS) entry which is preliminary data.</text>
</comment>
<keyword evidence="1" id="KW-1133">Transmembrane helix</keyword>
<accession>A0ABW1V6F9</accession>
<keyword evidence="1" id="KW-0472">Membrane</keyword>
<proteinExistence type="predicted"/>
<feature type="transmembrane region" description="Helical" evidence="1">
    <location>
        <begin position="40"/>
        <end position="60"/>
    </location>
</feature>
<protein>
    <submittedName>
        <fullName evidence="2">Zinc ribbon domain-containing protein</fullName>
    </submittedName>
</protein>
<evidence type="ECO:0000313" key="3">
    <source>
        <dbReference type="Proteomes" id="UP001596233"/>
    </source>
</evidence>
<dbReference type="RefSeq" id="WP_379233998.1">
    <property type="nucleotide sequence ID" value="NZ_JBHSTE010000003.1"/>
</dbReference>
<sequence length="127" mass="13717">MKSIKPGRGPSAMNAVGGIIAGIVGVIWTISAASMGAPPAFIIFGVIFIIMAIIQGIYHAMNATGKHRMSVYDITEHEPDPLDPATRQTAKQANQMRDIQYCPYCGQHVADEAHVFCSSCGNRVREQ</sequence>
<evidence type="ECO:0000313" key="2">
    <source>
        <dbReference type="EMBL" id="MFC6332996.1"/>
    </source>
</evidence>
<reference evidence="3" key="1">
    <citation type="journal article" date="2019" name="Int. J. Syst. Evol. Microbiol.">
        <title>The Global Catalogue of Microorganisms (GCM) 10K type strain sequencing project: providing services to taxonomists for standard genome sequencing and annotation.</title>
        <authorList>
            <consortium name="The Broad Institute Genomics Platform"/>
            <consortium name="The Broad Institute Genome Sequencing Center for Infectious Disease"/>
            <person name="Wu L."/>
            <person name="Ma J."/>
        </authorList>
    </citation>
    <scope>NUCLEOTIDE SEQUENCE [LARGE SCALE GENOMIC DNA]</scope>
    <source>
        <strain evidence="3">PCU 280</strain>
    </source>
</reference>
<keyword evidence="3" id="KW-1185">Reference proteome</keyword>
<feature type="transmembrane region" description="Helical" evidence="1">
    <location>
        <begin position="12"/>
        <end position="34"/>
    </location>
</feature>